<comment type="subcellular location">
    <subcellularLocation>
        <location evidence="1">Secreted</location>
    </subcellularLocation>
</comment>
<dbReference type="NCBIfam" id="TIGR03715">
    <property type="entry name" value="KxYKxGKxW"/>
    <property type="match status" value="1"/>
</dbReference>
<evidence type="ECO:0000313" key="6">
    <source>
        <dbReference type="EMBL" id="TGY54372.1"/>
    </source>
</evidence>
<reference evidence="6 7" key="1">
    <citation type="submission" date="2019-04" db="EMBL/GenBank/DDBJ databases">
        <title>Microbes associate with the intestines of laboratory mice.</title>
        <authorList>
            <person name="Navarre W."/>
            <person name="Wong E."/>
            <person name="Huang K."/>
            <person name="Tropini C."/>
            <person name="Ng K."/>
            <person name="Yu B."/>
        </authorList>
    </citation>
    <scope>NUCLEOTIDE SEQUENCE [LARGE SCALE GENOMIC DNA]</scope>
    <source>
        <strain evidence="6 7">NM26_J9</strain>
    </source>
</reference>
<dbReference type="Gene3D" id="2.60.40.10">
    <property type="entry name" value="Immunoglobulins"/>
    <property type="match status" value="1"/>
</dbReference>
<evidence type="ECO:0000313" key="7">
    <source>
        <dbReference type="Proteomes" id="UP000306855"/>
    </source>
</evidence>
<dbReference type="AlphaFoldDB" id="A0A4S2EGC0"/>
<feature type="region of interest" description="Disordered" evidence="4">
    <location>
        <begin position="124"/>
        <end position="239"/>
    </location>
</feature>
<evidence type="ECO:0000256" key="3">
    <source>
        <dbReference type="ARBA" id="ARBA00022729"/>
    </source>
</evidence>
<dbReference type="Gene3D" id="2.60.40.2010">
    <property type="match status" value="1"/>
</dbReference>
<evidence type="ECO:0000259" key="5">
    <source>
        <dbReference type="Pfam" id="PF17210"/>
    </source>
</evidence>
<dbReference type="Pfam" id="PF19258">
    <property type="entry name" value="KxYKxGKxW_sig"/>
    <property type="match status" value="1"/>
</dbReference>
<dbReference type="SUPFAM" id="SSF117074">
    <property type="entry name" value="Hypothetical protein PA1324"/>
    <property type="match status" value="1"/>
</dbReference>
<dbReference type="InterPro" id="IPR013783">
    <property type="entry name" value="Ig-like_fold"/>
</dbReference>
<keyword evidence="3" id="KW-0732">Signal</keyword>
<dbReference type="Pfam" id="PF17210">
    <property type="entry name" value="SdrD_B"/>
    <property type="match status" value="1"/>
</dbReference>
<evidence type="ECO:0000256" key="1">
    <source>
        <dbReference type="ARBA" id="ARBA00004613"/>
    </source>
</evidence>
<feature type="region of interest" description="Disordered" evidence="4">
    <location>
        <begin position="632"/>
        <end position="696"/>
    </location>
</feature>
<dbReference type="EMBL" id="SRYK01000044">
    <property type="protein sequence ID" value="TGY54372.1"/>
    <property type="molecule type" value="Genomic_DNA"/>
</dbReference>
<organism evidence="6 7">
    <name type="scientific">Ligilactobacillus murinus</name>
    <dbReference type="NCBI Taxonomy" id="1622"/>
    <lineage>
        <taxon>Bacteria</taxon>
        <taxon>Bacillati</taxon>
        <taxon>Bacillota</taxon>
        <taxon>Bacilli</taxon>
        <taxon>Lactobacillales</taxon>
        <taxon>Lactobacillaceae</taxon>
        <taxon>Ligilactobacillus</taxon>
    </lineage>
</organism>
<sequence length="696" mass="73659">MYMKERKYKNNYIETDRKTRVKMYKSGKRWVSSLISNIGLTKIFKGIADKNVVVDQEIFQKNDVEDDSLLDSKTEKLIKGAATVGTLAGGVFVTQGVVSADQVEKALELQTDQADILANAETVTLESTSSSDTTSVSNSTSISEETSTSESLSMSASASTSTSLSSSMSLSENMNSETSESKTTASSESEVTSSSGSESTSVSNVSESNTQSTSNENKSTSTSESEVLTESNSLSLNSTEISNTAEKTYEVGSDGWLYEVTTAADGTKNYRMTSILPRPEWDGMSFAELGITGSSFRSVTNGTKTTFTLNDFLGTKLGWSGGNRQFADTMQSVTAVYDATTKTISWTVVYDASSVLTKKDWQKYGAYTGLWINTDQDPNLGAPADVKIDGQNTRKVTRSESLAHGGTNKARASSSGAEYVSLNPSKPIRSHTFTFKTAFTGSVADLANLKIGLFGASATGKPASSSSARYMYDSGSSTMSGRYTKEGDTLKTVYISGAETTTAVSGIYIGGIKDASVPKVTYSISGTVYEDTDKNGIRNAQEQAKSGVTVVLKNSKGNEIARTTTDANGGYVFTERGSGNYTITVIPPVGYTVVGNSYFNTSGNANVTVSDSNLTNIDVGLYNSASESTSISRSQSISGSLSTSQSQSASRSLSTSQSQSVSNSLSTSRSQSASRSLSASQSQSVSNSLSTSRSQS</sequence>
<feature type="domain" description="SD-repeat containing protein B" evidence="5">
    <location>
        <begin position="523"/>
        <end position="597"/>
    </location>
</feature>
<evidence type="ECO:0000256" key="2">
    <source>
        <dbReference type="ARBA" id="ARBA00022525"/>
    </source>
</evidence>
<dbReference type="PANTHER" id="PTHR45598:SF1">
    <property type="entry name" value="4FE-4S FERREDOXIN-TYPE DOMAIN-CONTAINING PROTEIN"/>
    <property type="match status" value="1"/>
</dbReference>
<dbReference type="InterPro" id="IPR022263">
    <property type="entry name" value="KxYKxGKxW"/>
</dbReference>
<gene>
    <name evidence="6" type="ORF">E5340_08065</name>
</gene>
<comment type="caution">
    <text evidence="6">The sequence shown here is derived from an EMBL/GenBank/DDBJ whole genome shotgun (WGS) entry which is preliminary data.</text>
</comment>
<dbReference type="InterPro" id="IPR033764">
    <property type="entry name" value="Sdr_B"/>
</dbReference>
<name>A0A4S2EGC0_9LACO</name>
<feature type="non-terminal residue" evidence="6">
    <location>
        <position position="696"/>
    </location>
</feature>
<dbReference type="Proteomes" id="UP000306855">
    <property type="component" value="Unassembled WGS sequence"/>
</dbReference>
<dbReference type="PANTHER" id="PTHR45598">
    <property type="entry name" value="PROTEIN CBG11839-RELATED"/>
    <property type="match status" value="1"/>
</dbReference>
<dbReference type="GO" id="GO:0005576">
    <property type="term" value="C:extracellular region"/>
    <property type="evidence" value="ECO:0007669"/>
    <property type="project" value="UniProtKB-SubCell"/>
</dbReference>
<evidence type="ECO:0000256" key="4">
    <source>
        <dbReference type="SAM" id="MobiDB-lite"/>
    </source>
</evidence>
<protein>
    <recommendedName>
        <fullName evidence="5">SD-repeat containing protein B domain-containing protein</fullName>
    </recommendedName>
</protein>
<accession>A0A4S2EGC0</accession>
<proteinExistence type="predicted"/>
<keyword evidence="2" id="KW-0964">Secreted</keyword>